<evidence type="ECO:0008006" key="5">
    <source>
        <dbReference type="Google" id="ProtNLM"/>
    </source>
</evidence>
<keyword evidence="4" id="KW-1185">Reference proteome</keyword>
<gene>
    <name evidence="3" type="ORF">H8R91_08260</name>
</gene>
<evidence type="ECO:0000256" key="2">
    <source>
        <dbReference type="SAM" id="SignalP"/>
    </source>
</evidence>
<evidence type="ECO:0000313" key="3">
    <source>
        <dbReference type="EMBL" id="MBC5728510.1"/>
    </source>
</evidence>
<feature type="compositionally biased region" description="Low complexity" evidence="1">
    <location>
        <begin position="31"/>
        <end position="49"/>
    </location>
</feature>
<organism evidence="3 4">
    <name type="scientific">Ruminococcus intestinalis</name>
    <dbReference type="NCBI Taxonomy" id="2763066"/>
    <lineage>
        <taxon>Bacteria</taxon>
        <taxon>Bacillati</taxon>
        <taxon>Bacillota</taxon>
        <taxon>Clostridia</taxon>
        <taxon>Eubacteriales</taxon>
        <taxon>Oscillospiraceae</taxon>
        <taxon>Ruminococcus</taxon>
    </lineage>
</organism>
<name>A0ABR7HM00_9FIRM</name>
<dbReference type="RefSeq" id="WP_186935624.1">
    <property type="nucleotide sequence ID" value="NZ_JACOPS010000003.1"/>
</dbReference>
<sequence length="267" mass="29042">MKKIFTKSIITTLVCSMLVVTAAGCSNGTNAESSSSTPTETQATQAQTTAPEGVNFSLDALHAPLKNPADPFAGYWRIAEGAGSKLESFTFLFNGKGGASIIVGNMGYCGKYSVGTDESTGEETFKCQLLFGINGEYSYTVAEDGKKITITNNGEDSVLEKVDNPTFVPSAPENPQIDEKLVGAWDSGTGLYYYFGEDGRMYCNSYGTTFTYFTYNTKLNKVTAVYDMDGEQTDTYDYTFDGNDLVFDGMKYTQITPEKMLSAIQSY</sequence>
<accession>A0ABR7HM00</accession>
<feature type="chain" id="PRO_5047405688" description="DUF5640 domain-containing protein" evidence="2">
    <location>
        <begin position="23"/>
        <end position="267"/>
    </location>
</feature>
<dbReference type="Proteomes" id="UP000636755">
    <property type="component" value="Unassembled WGS sequence"/>
</dbReference>
<keyword evidence="2" id="KW-0732">Signal</keyword>
<protein>
    <recommendedName>
        <fullName evidence="5">DUF5640 domain-containing protein</fullName>
    </recommendedName>
</protein>
<reference evidence="3 4" key="1">
    <citation type="submission" date="2020-08" db="EMBL/GenBank/DDBJ databases">
        <title>Genome public.</title>
        <authorList>
            <person name="Liu C."/>
            <person name="Sun Q."/>
        </authorList>
    </citation>
    <scope>NUCLEOTIDE SEQUENCE [LARGE SCALE GENOMIC DNA]</scope>
    <source>
        <strain evidence="3 4">NSJ-71</strain>
    </source>
</reference>
<feature type="region of interest" description="Disordered" evidence="1">
    <location>
        <begin position="29"/>
        <end position="49"/>
    </location>
</feature>
<dbReference type="EMBL" id="JACOPS010000003">
    <property type="protein sequence ID" value="MBC5728510.1"/>
    <property type="molecule type" value="Genomic_DNA"/>
</dbReference>
<evidence type="ECO:0000256" key="1">
    <source>
        <dbReference type="SAM" id="MobiDB-lite"/>
    </source>
</evidence>
<dbReference type="PROSITE" id="PS51257">
    <property type="entry name" value="PROKAR_LIPOPROTEIN"/>
    <property type="match status" value="1"/>
</dbReference>
<evidence type="ECO:0000313" key="4">
    <source>
        <dbReference type="Proteomes" id="UP000636755"/>
    </source>
</evidence>
<comment type="caution">
    <text evidence="3">The sequence shown here is derived from an EMBL/GenBank/DDBJ whole genome shotgun (WGS) entry which is preliminary data.</text>
</comment>
<feature type="signal peptide" evidence="2">
    <location>
        <begin position="1"/>
        <end position="22"/>
    </location>
</feature>
<proteinExistence type="predicted"/>